<dbReference type="EMBL" id="PDKW01000043">
    <property type="protein sequence ID" value="PGH54133.1"/>
    <property type="molecule type" value="Genomic_DNA"/>
</dbReference>
<dbReference type="InterPro" id="IPR011990">
    <property type="entry name" value="TPR-like_helical_dom_sf"/>
</dbReference>
<name>A0A2B8B998_9PROT</name>
<reference evidence="3" key="1">
    <citation type="submission" date="2017-10" db="EMBL/GenBank/DDBJ databases">
        <authorList>
            <person name="Kravchenko I.K."/>
            <person name="Grouzdev D.S."/>
        </authorList>
    </citation>
    <scope>NUCLEOTIDE SEQUENCE [LARGE SCALE GENOMIC DNA]</scope>
    <source>
        <strain evidence="3">B2</strain>
    </source>
</reference>
<feature type="repeat" description="TPR" evidence="1">
    <location>
        <begin position="106"/>
        <end position="139"/>
    </location>
</feature>
<dbReference type="PANTHER" id="PTHR44809:SF1">
    <property type="entry name" value="PROTEIN O-MANNOSYL-TRANSFERASE TMTC1"/>
    <property type="match status" value="1"/>
</dbReference>
<evidence type="ECO:0000313" key="2">
    <source>
        <dbReference type="EMBL" id="PGH54133.1"/>
    </source>
</evidence>
<dbReference type="Pfam" id="PF13432">
    <property type="entry name" value="TPR_16"/>
    <property type="match status" value="3"/>
</dbReference>
<dbReference type="Gene3D" id="1.25.40.10">
    <property type="entry name" value="Tetratricopeptide repeat domain"/>
    <property type="match status" value="3"/>
</dbReference>
<dbReference type="PROSITE" id="PS50005">
    <property type="entry name" value="TPR"/>
    <property type="match status" value="2"/>
</dbReference>
<keyword evidence="1" id="KW-0802">TPR repeat</keyword>
<dbReference type="InterPro" id="IPR019734">
    <property type="entry name" value="TPR_rpt"/>
</dbReference>
<dbReference type="InterPro" id="IPR052943">
    <property type="entry name" value="TMTC_O-mannosyl-trnsfr"/>
</dbReference>
<dbReference type="SMART" id="SM00028">
    <property type="entry name" value="TPR"/>
    <property type="match status" value="4"/>
</dbReference>
<organism evidence="2 3">
    <name type="scientific">Azospirillum palustre</name>
    <dbReference type="NCBI Taxonomy" id="2044885"/>
    <lineage>
        <taxon>Bacteria</taxon>
        <taxon>Pseudomonadati</taxon>
        <taxon>Pseudomonadota</taxon>
        <taxon>Alphaproteobacteria</taxon>
        <taxon>Rhodospirillales</taxon>
        <taxon>Azospirillaceae</taxon>
        <taxon>Azospirillum</taxon>
    </lineage>
</organism>
<keyword evidence="3" id="KW-1185">Reference proteome</keyword>
<evidence type="ECO:0000256" key="1">
    <source>
        <dbReference type="PROSITE-ProRule" id="PRU00339"/>
    </source>
</evidence>
<feature type="repeat" description="TPR" evidence="1">
    <location>
        <begin position="172"/>
        <end position="205"/>
    </location>
</feature>
<dbReference type="PANTHER" id="PTHR44809">
    <property type="match status" value="1"/>
</dbReference>
<dbReference type="SUPFAM" id="SSF53756">
    <property type="entry name" value="UDP-Glycosyltransferase/glycogen phosphorylase"/>
    <property type="match status" value="1"/>
</dbReference>
<dbReference type="Proteomes" id="UP000225379">
    <property type="component" value="Unassembled WGS sequence"/>
</dbReference>
<dbReference type="AlphaFoldDB" id="A0A2B8B998"/>
<protein>
    <submittedName>
        <fullName evidence="2">Uncharacterized protein</fullName>
    </submittedName>
</protein>
<dbReference type="RefSeq" id="WP_098740179.1">
    <property type="nucleotide sequence ID" value="NZ_PDKW01000043.1"/>
</dbReference>
<proteinExistence type="predicted"/>
<gene>
    <name evidence="2" type="ORF">CRT60_30405</name>
</gene>
<sequence>MGDVLQLIQSAAAALQRREPAAARRALRQALALDPGRGDGWSILGVAAIGSGDAVGALAPFRRSLCSAPGNPAYARNLAACLKRLGRAEEAAAVLHRAALAGALAPDLLCDLADLRLGSGDESAALALYRAALRLAPDHGRSLNNLAEALRRQAMPAAATELARLARLRGTAPAWAAAGAELVEAGRIEEAQPALCRALALDPADPASWSNLGFAHLQRHRAEASVAAFAHARRLDPALAEAAVGQGSALMLMGRLREGAALYEERVRLPLFQPPRRFDRPDWDGSIRPGATLLIHADRGIGDAIQFIRYAPILRAQGMRVLFCGQENLLGLLRSSGIVDAAFGYEEELPPYDMHAHVMSLVHRMGTELGSIPADIPYLHASQAAKALWAGRAAGLEGLRIGIVWAGSVHFRYDRVRSPRLEPLLPLFGIPGTTAVVLQFGEGRGDMAKLPLPAGTVDWGDALQGMDNTAAALGELDVVISSCTFMAHLAGALGRPVSVLLHAGSEWRWLRGREESPWYPTARLYRQTVPGDWSGPVERLRADLAALAERRIALAGN</sequence>
<dbReference type="SUPFAM" id="SSF48452">
    <property type="entry name" value="TPR-like"/>
    <property type="match status" value="2"/>
</dbReference>
<evidence type="ECO:0000313" key="3">
    <source>
        <dbReference type="Proteomes" id="UP000225379"/>
    </source>
</evidence>
<comment type="caution">
    <text evidence="2">The sequence shown here is derived from an EMBL/GenBank/DDBJ whole genome shotgun (WGS) entry which is preliminary data.</text>
</comment>
<dbReference type="Gene3D" id="3.40.50.2000">
    <property type="entry name" value="Glycogen Phosphorylase B"/>
    <property type="match status" value="1"/>
</dbReference>
<accession>A0A2B8B998</accession>